<dbReference type="EMBL" id="FWEW01003623">
    <property type="protein sequence ID" value="SLM40142.1"/>
    <property type="molecule type" value="Genomic_DNA"/>
</dbReference>
<keyword evidence="1" id="KW-0519">Myristate</keyword>
<dbReference type="GO" id="GO:0000750">
    <property type="term" value="P:pheromone-dependent signal transduction involved in conjugation with cellular fusion"/>
    <property type="evidence" value="ECO:0007669"/>
    <property type="project" value="TreeGrafter"/>
</dbReference>
<accession>A0A1W5DB29</accession>
<organism evidence="12 13">
    <name type="scientific">Lasallia pustulata</name>
    <dbReference type="NCBI Taxonomy" id="136370"/>
    <lineage>
        <taxon>Eukaryota</taxon>
        <taxon>Fungi</taxon>
        <taxon>Dikarya</taxon>
        <taxon>Ascomycota</taxon>
        <taxon>Pezizomycotina</taxon>
        <taxon>Lecanoromycetes</taxon>
        <taxon>OSLEUM clade</taxon>
        <taxon>Umbilicariomycetidae</taxon>
        <taxon>Umbilicariales</taxon>
        <taxon>Umbilicariaceae</taxon>
        <taxon>Lasallia</taxon>
    </lineage>
</organism>
<keyword evidence="3 9" id="KW-0547">Nucleotide-binding</keyword>
<feature type="compositionally biased region" description="Polar residues" evidence="11">
    <location>
        <begin position="336"/>
        <end position="354"/>
    </location>
</feature>
<evidence type="ECO:0000256" key="9">
    <source>
        <dbReference type="PIRSR" id="PIRSR601019-1"/>
    </source>
</evidence>
<evidence type="ECO:0000256" key="11">
    <source>
        <dbReference type="SAM" id="MobiDB-lite"/>
    </source>
</evidence>
<evidence type="ECO:0000256" key="4">
    <source>
        <dbReference type="ARBA" id="ARBA00022842"/>
    </source>
</evidence>
<dbReference type="Proteomes" id="UP000192927">
    <property type="component" value="Unassembled WGS sequence"/>
</dbReference>
<keyword evidence="8" id="KW-0449">Lipoprotein</keyword>
<dbReference type="GO" id="GO:0031683">
    <property type="term" value="F:G-protein beta/gamma-subunit complex binding"/>
    <property type="evidence" value="ECO:0007669"/>
    <property type="project" value="InterPro"/>
</dbReference>
<feature type="binding site" evidence="10">
    <location>
        <position position="368"/>
    </location>
    <ligand>
        <name>Mg(2+)</name>
        <dbReference type="ChEBI" id="CHEBI:18420"/>
    </ligand>
</feature>
<feature type="region of interest" description="Disordered" evidence="11">
    <location>
        <begin position="241"/>
        <end position="279"/>
    </location>
</feature>
<evidence type="ECO:0000256" key="3">
    <source>
        <dbReference type="ARBA" id="ARBA00022741"/>
    </source>
</evidence>
<evidence type="ECO:0000256" key="7">
    <source>
        <dbReference type="ARBA" id="ARBA00023224"/>
    </source>
</evidence>
<dbReference type="FunFam" id="3.40.50.300:FF:003800">
    <property type="entry name" value="Guanine nucleotide-binding protein G(k) subunit alpha"/>
    <property type="match status" value="1"/>
</dbReference>
<keyword evidence="6" id="KW-0564">Palmitate</keyword>
<feature type="compositionally biased region" description="Basic and acidic residues" evidence="11">
    <location>
        <begin position="303"/>
        <end position="315"/>
    </location>
</feature>
<dbReference type="PANTHER" id="PTHR10218">
    <property type="entry name" value="GTP-BINDING PROTEIN ALPHA SUBUNIT"/>
    <property type="match status" value="1"/>
</dbReference>
<dbReference type="PRINTS" id="PR00318">
    <property type="entry name" value="GPROTEINA"/>
</dbReference>
<dbReference type="Gene3D" id="3.40.50.300">
    <property type="entry name" value="P-loop containing nucleotide triphosphate hydrolases"/>
    <property type="match status" value="1"/>
</dbReference>
<dbReference type="GO" id="GO:0005525">
    <property type="term" value="F:GTP binding"/>
    <property type="evidence" value="ECO:0007669"/>
    <property type="project" value="UniProtKB-KW"/>
</dbReference>
<feature type="region of interest" description="Disordered" evidence="11">
    <location>
        <begin position="303"/>
        <end position="359"/>
    </location>
</feature>
<dbReference type="InterPro" id="IPR001019">
    <property type="entry name" value="Gprotein_alpha_su"/>
</dbReference>
<sequence length="679" mass="76007">MDPVSAIGLAGSALGIIDIVTRSVQTLQNLQKNYKDADLTVSLLIGQLSTLKAALFQISEWINTTLVNAPQHHQLVADLTISLDCCGRLMRVLSARLHELKRTDSGSLSTMGKGLFAWGEKDRREFLNHLNHQTNALNLLLTTFQCRSLSDQGNILRSDESRRVFNLVKDDTSSLLWLRDAESSYSARSTVAENSELLDSTFDFDLELFRSKAYLVAMKSSMKHELARSTTAMQQEAHATGIITDTSDLIDSNNGDDDEDADTIREPPATSWPLREGRAVHGNTDSKICAEEDDCQVQQGLQRNKDLLPPEEDKQQGPVKLATRNPSKRLSLPKPHTTSPATPTSKSNSSNNGNPRVLILGPEKSGKSTLLKAMKLFCEGTYTLAERNAFKYIIFHNIIQSALAILDYGDYMGTSLDLLKPKTILGQLAVMEGGEQSFHVGLREVIDSLWGCFWVQLAFRRSREYELDSSCAYFFDSISRIAQPDYLPTDQDIVRCRVQTTGTSETTFTCSGIFWIVPDVSGAPVERSKWIHRFENAACLIYVADISAYDQSLREDQSVNRLTEDLTLFDSTCNSNWFTNTPIILFLNNVDLFERKFSSSFSTYYCPGYEGRTWDIEAAKEYIRFRFLARYKGSNYIHVEYTSIEGDVDLGELAFNLIKDHITQPSTAEVSPVSGPQAL</sequence>
<dbReference type="CDD" id="cd00066">
    <property type="entry name" value="G-alpha"/>
    <property type="match status" value="1"/>
</dbReference>
<dbReference type="PROSITE" id="PS51882">
    <property type="entry name" value="G_ALPHA"/>
    <property type="match status" value="1"/>
</dbReference>
<name>A0A1W5DB29_9LECA</name>
<keyword evidence="2 10" id="KW-0479">Metal-binding</keyword>
<evidence type="ECO:0000313" key="13">
    <source>
        <dbReference type="Proteomes" id="UP000192927"/>
    </source>
</evidence>
<dbReference type="GO" id="GO:0003924">
    <property type="term" value="F:GTPase activity"/>
    <property type="evidence" value="ECO:0007669"/>
    <property type="project" value="InterPro"/>
</dbReference>
<dbReference type="SUPFAM" id="SSF52540">
    <property type="entry name" value="P-loop containing nucleoside triphosphate hydrolases"/>
    <property type="match status" value="1"/>
</dbReference>
<evidence type="ECO:0000313" key="12">
    <source>
        <dbReference type="EMBL" id="SLM40142.1"/>
    </source>
</evidence>
<keyword evidence="13" id="KW-1185">Reference proteome</keyword>
<dbReference type="Pfam" id="PF00503">
    <property type="entry name" value="G-alpha"/>
    <property type="match status" value="1"/>
</dbReference>
<keyword evidence="5 9" id="KW-0342">GTP-binding</keyword>
<evidence type="ECO:0000256" key="5">
    <source>
        <dbReference type="ARBA" id="ARBA00023134"/>
    </source>
</evidence>
<dbReference type="GO" id="GO:0005737">
    <property type="term" value="C:cytoplasm"/>
    <property type="evidence" value="ECO:0007669"/>
    <property type="project" value="TreeGrafter"/>
</dbReference>
<keyword evidence="4 10" id="KW-0460">Magnesium</keyword>
<dbReference type="SMART" id="SM00275">
    <property type="entry name" value="G_alpha"/>
    <property type="match status" value="1"/>
</dbReference>
<dbReference type="PANTHER" id="PTHR10218:SF302">
    <property type="entry name" value="GUANINE NUCLEOTIDE-BINDING PROTEIN ALPHA-5 SUBUNIT"/>
    <property type="match status" value="1"/>
</dbReference>
<evidence type="ECO:0000256" key="6">
    <source>
        <dbReference type="ARBA" id="ARBA00023139"/>
    </source>
</evidence>
<dbReference type="GO" id="GO:0005834">
    <property type="term" value="C:heterotrimeric G-protein complex"/>
    <property type="evidence" value="ECO:0007669"/>
    <property type="project" value="TreeGrafter"/>
</dbReference>
<feature type="binding site" evidence="10">
    <location>
        <position position="500"/>
    </location>
    <ligand>
        <name>Mg(2+)</name>
        <dbReference type="ChEBI" id="CHEBI:18420"/>
    </ligand>
</feature>
<evidence type="ECO:0000256" key="8">
    <source>
        <dbReference type="ARBA" id="ARBA00023288"/>
    </source>
</evidence>
<dbReference type="GO" id="GO:0007186">
    <property type="term" value="P:G protein-coupled receptor signaling pathway"/>
    <property type="evidence" value="ECO:0007669"/>
    <property type="project" value="InterPro"/>
</dbReference>
<dbReference type="GO" id="GO:0001664">
    <property type="term" value="F:G protein-coupled receptor binding"/>
    <property type="evidence" value="ECO:0007669"/>
    <property type="project" value="TreeGrafter"/>
</dbReference>
<protein>
    <submittedName>
        <fullName evidence="12">Guanine nucleotide-binding protein subunit alpha</fullName>
    </submittedName>
</protein>
<dbReference type="GO" id="GO:0046872">
    <property type="term" value="F:metal ion binding"/>
    <property type="evidence" value="ECO:0007669"/>
    <property type="project" value="UniProtKB-KW"/>
</dbReference>
<dbReference type="SUPFAM" id="SSF47895">
    <property type="entry name" value="Transducin (alpha subunit), insertion domain"/>
    <property type="match status" value="1"/>
</dbReference>
<reference evidence="13" key="1">
    <citation type="submission" date="2017-03" db="EMBL/GenBank/DDBJ databases">
        <authorList>
            <person name="Sharma R."/>
            <person name="Thines M."/>
        </authorList>
    </citation>
    <scope>NUCLEOTIDE SEQUENCE [LARGE SCALE GENOMIC DNA]</scope>
</reference>
<dbReference type="Gene3D" id="1.10.400.10">
    <property type="entry name" value="GI Alpha 1, domain 2-like"/>
    <property type="match status" value="1"/>
</dbReference>
<evidence type="ECO:0000256" key="10">
    <source>
        <dbReference type="PIRSR" id="PIRSR601019-2"/>
    </source>
</evidence>
<dbReference type="InterPro" id="IPR011025">
    <property type="entry name" value="GproteinA_insert"/>
</dbReference>
<feature type="binding site" evidence="9">
    <location>
        <begin position="588"/>
        <end position="591"/>
    </location>
    <ligand>
        <name>GTP</name>
        <dbReference type="ChEBI" id="CHEBI:37565"/>
    </ligand>
</feature>
<evidence type="ECO:0000256" key="1">
    <source>
        <dbReference type="ARBA" id="ARBA00022707"/>
    </source>
</evidence>
<proteinExistence type="predicted"/>
<evidence type="ECO:0000256" key="2">
    <source>
        <dbReference type="ARBA" id="ARBA00022723"/>
    </source>
</evidence>
<dbReference type="InterPro" id="IPR027417">
    <property type="entry name" value="P-loop_NTPase"/>
</dbReference>
<dbReference type="AlphaFoldDB" id="A0A1W5DB29"/>
<keyword evidence="7" id="KW-0807">Transducer</keyword>